<dbReference type="SUPFAM" id="SSF55073">
    <property type="entry name" value="Nucleotide cyclase"/>
    <property type="match status" value="1"/>
</dbReference>
<dbReference type="InterPro" id="IPR000160">
    <property type="entry name" value="GGDEF_dom"/>
</dbReference>
<dbReference type="PANTHER" id="PTHR33121">
    <property type="entry name" value="CYCLIC DI-GMP PHOSPHODIESTERASE PDEF"/>
    <property type="match status" value="1"/>
</dbReference>
<dbReference type="CDD" id="cd01948">
    <property type="entry name" value="EAL"/>
    <property type="match status" value="1"/>
</dbReference>
<dbReference type="PROSITE" id="PS50883">
    <property type="entry name" value="EAL"/>
    <property type="match status" value="1"/>
</dbReference>
<dbReference type="Pfam" id="PF00563">
    <property type="entry name" value="EAL"/>
    <property type="match status" value="1"/>
</dbReference>
<feature type="transmembrane region" description="Helical" evidence="1">
    <location>
        <begin position="205"/>
        <end position="222"/>
    </location>
</feature>
<feature type="chain" id="PRO_5012167596" evidence="2">
    <location>
        <begin position="26"/>
        <end position="854"/>
    </location>
</feature>
<evidence type="ECO:0000313" key="4">
    <source>
        <dbReference type="EMBL" id="ARM82682.1"/>
    </source>
</evidence>
<evidence type="ECO:0000259" key="3">
    <source>
        <dbReference type="PROSITE" id="PS50883"/>
    </source>
</evidence>
<protein>
    <submittedName>
        <fullName evidence="4">Phytochrome-like protein cph2</fullName>
    </submittedName>
</protein>
<dbReference type="EMBL" id="CP020931">
    <property type="protein sequence ID" value="ARM82682.1"/>
    <property type="molecule type" value="Genomic_DNA"/>
</dbReference>
<gene>
    <name evidence="4" type="primary">cph2</name>
    <name evidence="4" type="ORF">MARSALSMR5_00582</name>
</gene>
<evidence type="ECO:0000256" key="1">
    <source>
        <dbReference type="SAM" id="Phobius"/>
    </source>
</evidence>
<dbReference type="Gene3D" id="2.60.40.2380">
    <property type="match status" value="1"/>
</dbReference>
<dbReference type="SMART" id="SM00267">
    <property type="entry name" value="GGDEF"/>
    <property type="match status" value="1"/>
</dbReference>
<dbReference type="AlphaFoldDB" id="A0A1W6K5Q5"/>
<dbReference type="PANTHER" id="PTHR33121:SF79">
    <property type="entry name" value="CYCLIC DI-GMP PHOSPHODIESTERASE PDED-RELATED"/>
    <property type="match status" value="1"/>
</dbReference>
<keyword evidence="1" id="KW-1133">Transmembrane helix</keyword>
<dbReference type="SUPFAM" id="SSF141868">
    <property type="entry name" value="EAL domain-like"/>
    <property type="match status" value="1"/>
</dbReference>
<dbReference type="InterPro" id="IPR035919">
    <property type="entry name" value="EAL_sf"/>
</dbReference>
<dbReference type="Gene3D" id="3.20.20.450">
    <property type="entry name" value="EAL domain"/>
    <property type="match status" value="1"/>
</dbReference>
<dbReference type="InterPro" id="IPR001633">
    <property type="entry name" value="EAL_dom"/>
</dbReference>
<organism evidence="4 5">
    <name type="scientific">Marinobacter salarius</name>
    <dbReference type="NCBI Taxonomy" id="1420917"/>
    <lineage>
        <taxon>Bacteria</taxon>
        <taxon>Pseudomonadati</taxon>
        <taxon>Pseudomonadota</taxon>
        <taxon>Gammaproteobacteria</taxon>
        <taxon>Pseudomonadales</taxon>
        <taxon>Marinobacteraceae</taxon>
        <taxon>Marinobacter</taxon>
    </lineage>
</organism>
<keyword evidence="2" id="KW-0732">Signal</keyword>
<dbReference type="InterPro" id="IPR043128">
    <property type="entry name" value="Rev_trsase/Diguanyl_cyclase"/>
</dbReference>
<sequence length="854" mass="95876">MRHIAQFFALAGALIMMAFGTQANAASPGFAEPDMDYIRVAPSEQMDLREALASDRWQSLEGESPNFGYIRDTVWLRVPVSAIPSDRKLLEIRYPQLDDITFYLIEDGVVRQRISTGDHLPFAQRQIQHRNFLFSFETDPLSDYQVFLRVRTQGAMQIPIRLWDPRTYFEATSIEDQMHAIYYGILIMVIFFNLFIFLALRERMYLLYVLSTLSYLMFIGSLNGSTYQLLWPQSPWLHNQTMVLTVPVALIFTLLFSRAFLNLRVTSPRMDKLVWYMVLVNIVVAVATFVTDYSVASRLTVALAIPSCLLLTVMGPIQWIRGNPQAGYYTIAWGLLTLGSAITAANKYGFVPNSFVTAYGIEIGSALEAVLLTIALAARLYQEREDKVRAREAEITAMAARRSAELRLIEQALHNPLTGLPNRACLEMTINELINREPEKRLSIAVIHLSNLPAITKTLGHRNTDRLLELAARRFNSIVSELPGICAVETNDRKSFYLASLESATFGFIVEADVISETPRAIVRALEEIRAPLDYLGMQLPLAPHTGSAIYPDHATDTNTLIRRAFIAQGSDDARDRGLAYYQPSRDSYSADRLTLVSELQRALQHGELALYLQPKLSLKTREVVGLEALIRWPGRKKPIPADELIALAEQSGLIKPLTRWVLEESLALRGQLLENGYPLNISVNISPNNLREPDFPLYVQRLMSSHHTHRGAIILEVTETSMMQDPVNSLRALNSLHTTGIPLSIDDFGSGYSSLSYIKRLPASEIKIDRSLVTDLASQAGDRVIVQTTIEMCHSLGYAVVAEGVESAEAMELLDKMGCDMIQGYILTPPLPFDDIIVWLADYKHHGRSHKLG</sequence>
<dbReference type="SMART" id="SM00052">
    <property type="entry name" value="EAL"/>
    <property type="match status" value="1"/>
</dbReference>
<dbReference type="InterPro" id="IPR029787">
    <property type="entry name" value="Nucleotide_cyclase"/>
</dbReference>
<dbReference type="RefSeq" id="WP_085678697.1">
    <property type="nucleotide sequence ID" value="NZ_CP020931.1"/>
</dbReference>
<accession>A0A1W6K5Q5</accession>
<dbReference type="Pfam" id="PF00990">
    <property type="entry name" value="GGDEF"/>
    <property type="match status" value="1"/>
</dbReference>
<keyword evidence="1" id="KW-0812">Transmembrane</keyword>
<proteinExistence type="predicted"/>
<feature type="signal peptide" evidence="2">
    <location>
        <begin position="1"/>
        <end position="25"/>
    </location>
</feature>
<feature type="transmembrane region" description="Helical" evidence="1">
    <location>
        <begin position="180"/>
        <end position="200"/>
    </location>
</feature>
<dbReference type="GeneID" id="77254575"/>
<dbReference type="InterPro" id="IPR011623">
    <property type="entry name" value="7TMR_DISM_rcpt_extracell_dom1"/>
</dbReference>
<evidence type="ECO:0000313" key="5">
    <source>
        <dbReference type="Proteomes" id="UP000193100"/>
    </source>
</evidence>
<reference evidence="4 5" key="1">
    <citation type="submission" date="2017-04" db="EMBL/GenBank/DDBJ databases">
        <title>Genome Sequence of Marinobacter salarius strain SMR5 Isolated from a culture of the Diatom Skeletonema marinoi.</title>
        <authorList>
            <person name="Topel M."/>
            <person name="Pinder M.I.M."/>
            <person name="Johansson O.N."/>
            <person name="Kourtchenko O."/>
            <person name="Godhe A."/>
            <person name="Clarke A.K."/>
        </authorList>
    </citation>
    <scope>NUCLEOTIDE SEQUENCE [LARGE SCALE GENOMIC DNA]</scope>
    <source>
        <strain evidence="4 5">SMR5</strain>
    </source>
</reference>
<feature type="transmembrane region" description="Helical" evidence="1">
    <location>
        <begin position="242"/>
        <end position="261"/>
    </location>
</feature>
<keyword evidence="1" id="KW-0472">Membrane</keyword>
<evidence type="ECO:0000256" key="2">
    <source>
        <dbReference type="SAM" id="SignalP"/>
    </source>
</evidence>
<name>A0A1W6K5Q5_9GAMM</name>
<dbReference type="Pfam" id="PF07696">
    <property type="entry name" value="7TMR-DISMED2"/>
    <property type="match status" value="1"/>
</dbReference>
<feature type="transmembrane region" description="Helical" evidence="1">
    <location>
        <begin position="273"/>
        <end position="290"/>
    </location>
</feature>
<dbReference type="InterPro" id="IPR011622">
    <property type="entry name" value="7TMR_DISM_rcpt_extracell_dom2"/>
</dbReference>
<feature type="domain" description="EAL" evidence="3">
    <location>
        <begin position="593"/>
        <end position="845"/>
    </location>
</feature>
<dbReference type="InterPro" id="IPR050706">
    <property type="entry name" value="Cyclic-di-GMP_PDE-like"/>
</dbReference>
<dbReference type="Proteomes" id="UP000193100">
    <property type="component" value="Chromosome"/>
</dbReference>
<feature type="transmembrane region" description="Helical" evidence="1">
    <location>
        <begin position="326"/>
        <end position="345"/>
    </location>
</feature>
<dbReference type="Pfam" id="PF07695">
    <property type="entry name" value="7TMR-DISM_7TM"/>
    <property type="match status" value="1"/>
</dbReference>
<dbReference type="Gene3D" id="3.30.70.270">
    <property type="match status" value="1"/>
</dbReference>
<dbReference type="GO" id="GO:0071111">
    <property type="term" value="F:cyclic-guanylate-specific phosphodiesterase activity"/>
    <property type="evidence" value="ECO:0007669"/>
    <property type="project" value="InterPro"/>
</dbReference>
<feature type="transmembrane region" description="Helical" evidence="1">
    <location>
        <begin position="296"/>
        <end position="314"/>
    </location>
</feature>